<evidence type="ECO:0000256" key="1">
    <source>
        <dbReference type="SAM" id="Coils"/>
    </source>
</evidence>
<keyword evidence="1" id="KW-0175">Coiled coil</keyword>
<dbReference type="EMBL" id="CAJEWN010002680">
    <property type="protein sequence ID" value="CAD2204840.1"/>
    <property type="molecule type" value="Genomic_DNA"/>
</dbReference>
<name>A0A6V7XZQ9_MELEN</name>
<protein>
    <submittedName>
        <fullName evidence="2">Uncharacterized protein</fullName>
    </submittedName>
</protein>
<organism evidence="2 3">
    <name type="scientific">Meloidogyne enterolobii</name>
    <name type="common">Root-knot nematode worm</name>
    <name type="synonym">Meloidogyne mayaguensis</name>
    <dbReference type="NCBI Taxonomy" id="390850"/>
    <lineage>
        <taxon>Eukaryota</taxon>
        <taxon>Metazoa</taxon>
        <taxon>Ecdysozoa</taxon>
        <taxon>Nematoda</taxon>
        <taxon>Chromadorea</taxon>
        <taxon>Rhabditida</taxon>
        <taxon>Tylenchina</taxon>
        <taxon>Tylenchomorpha</taxon>
        <taxon>Tylenchoidea</taxon>
        <taxon>Meloidogynidae</taxon>
        <taxon>Meloidogyninae</taxon>
        <taxon>Meloidogyne</taxon>
    </lineage>
</organism>
<dbReference type="AlphaFoldDB" id="A0A6V7XZQ9"/>
<evidence type="ECO:0000313" key="3">
    <source>
        <dbReference type="Proteomes" id="UP000580250"/>
    </source>
</evidence>
<reference evidence="2 3" key="1">
    <citation type="submission" date="2020-08" db="EMBL/GenBank/DDBJ databases">
        <authorList>
            <person name="Koutsovoulos G."/>
            <person name="Danchin GJ E."/>
        </authorList>
    </citation>
    <scope>NUCLEOTIDE SEQUENCE [LARGE SCALE GENOMIC DNA]</scope>
</reference>
<gene>
    <name evidence="2" type="ORF">MENT_LOCUS58608</name>
</gene>
<proteinExistence type="predicted"/>
<accession>A0A6V7XZQ9</accession>
<dbReference type="InterPro" id="IPR043136">
    <property type="entry name" value="B30.2/SPRY_sf"/>
</dbReference>
<dbReference type="Gene3D" id="2.60.120.920">
    <property type="match status" value="1"/>
</dbReference>
<comment type="caution">
    <text evidence="2">The sequence shown here is derived from an EMBL/GenBank/DDBJ whole genome shotgun (WGS) entry which is preliminary data.</text>
</comment>
<dbReference type="Proteomes" id="UP000580250">
    <property type="component" value="Unassembled WGS sequence"/>
</dbReference>
<feature type="coiled-coil region" evidence="1">
    <location>
        <begin position="75"/>
        <end position="116"/>
    </location>
</feature>
<evidence type="ECO:0000313" key="2">
    <source>
        <dbReference type="EMBL" id="CAD2204840.1"/>
    </source>
</evidence>
<sequence length="343" mass="40423">MSEEELSDCDLELIPSQSDYLIKLQNNFANLQIKYIEEKENSLNLEKRVFYFENKLKETEFNEKIKVENNFLFEKKIIENKNYFLENKLKEKKEKIKKIKSENKQKDEEINLLQEQIKKEKPLNFIKIENKWKEIDFAYNSNFKCCENKCINTNKTIGECIKKNGFVNLINDANINYIKCVEGKGVNNTFFILAENSFKKPKNAINWSLFYFEIKCIKIERKINEMVIGLKMDGGDNKYIRFGVNCALICNEENKIFKLPIFCWNNNDVFGCGLVYPSEGVPYIFFTQNGKQIGKAVLLKYSSDSYLPYILLKCCSVETNFGQNLETKPFIYDFSKHLVSEYF</sequence>